<dbReference type="Gene3D" id="3.10.20.90">
    <property type="entry name" value="Phosphatidylinositol 3-kinase Catalytic Subunit, Chain A, domain 1"/>
    <property type="match status" value="1"/>
</dbReference>
<feature type="region of interest" description="Disordered" evidence="9">
    <location>
        <begin position="588"/>
        <end position="615"/>
    </location>
</feature>
<name>A0A836D552_SHEEP</name>
<comment type="subunit">
    <text evidence="5">Interacts with PAM.</text>
</comment>
<sequence>MGRLKLGARPQVGSHISEMPESGVVPGTILVTEEALSRCAEGVRKGVRSGREWNVSSFGGFPALSYSALMLRLYLHVGRVDPELRLQAAFGGEGPITDLTLERPLPEKQSNPAHRKYREGNFANVNSLLAALDFNLSLSLSLSQGEQRPPRTHGLPGSRVRAYAGPGDAPSPSTSTTHFRSQEAPGASYLNLLVQGSPTKEMDSEEKEIVVWVCQEEKIICGLTKRTTSADVIQALLEEHETAFGEKRFLLGKPSDYCIIEKWRGSERVLPPLTRILKLWKAWGDEQPNMQFVLVKADAFLPVPLWRTAEAKLVQNTEKLWELSPANYMKTLPPDKQKRIVRKTFRKLAKIKQDTVSQERDSMETLVHLIISQDHTINQQVKRMKELDLEIEKCEAKFHLDRVENNGENYVQDAYLMPGFSEVEQKLGLEYDERQILEDLRESDGIVQLEERLTYYRKLIDKLSAEIEKEVKSVCMEINEDAEGAAASELESSNLESVKCDLEKSMKAGLKIHSHLSGIQKEIKYSDSLLQMKAKEYELLAKEFDSLHISNADECQLKENRGKESEVPTSNGVVSPFTQRVFNMYTNDTDSDTGISSNHSQDSETTAGDVVLLST</sequence>
<keyword evidence="2" id="KW-0967">Endosome</keyword>
<evidence type="ECO:0000256" key="3">
    <source>
        <dbReference type="ARBA" id="ARBA00023054"/>
    </source>
</evidence>
<dbReference type="InterPro" id="IPR033593">
    <property type="entry name" value="N-RASSF"/>
</dbReference>
<dbReference type="FunFam" id="3.10.20.90:FF:000113">
    <property type="entry name" value="ras association domain-containing protein 9"/>
    <property type="match status" value="1"/>
</dbReference>
<evidence type="ECO:0000256" key="7">
    <source>
        <dbReference type="ARBA" id="ARBA00078989"/>
    </source>
</evidence>
<evidence type="ECO:0000256" key="2">
    <source>
        <dbReference type="ARBA" id="ARBA00022753"/>
    </source>
</evidence>
<evidence type="ECO:0000256" key="5">
    <source>
        <dbReference type="ARBA" id="ARBA00065441"/>
    </source>
</evidence>
<dbReference type="GO" id="GO:0012510">
    <property type="term" value="C:trans-Golgi network transport vesicle membrane"/>
    <property type="evidence" value="ECO:0007669"/>
    <property type="project" value="UniProtKB-ARBA"/>
</dbReference>
<evidence type="ECO:0000256" key="8">
    <source>
        <dbReference type="ARBA" id="ARBA00081630"/>
    </source>
</evidence>
<dbReference type="SUPFAM" id="SSF54236">
    <property type="entry name" value="Ubiquitin-like"/>
    <property type="match status" value="1"/>
</dbReference>
<evidence type="ECO:0000256" key="9">
    <source>
        <dbReference type="SAM" id="MobiDB-lite"/>
    </source>
</evidence>
<evidence type="ECO:0000256" key="6">
    <source>
        <dbReference type="ARBA" id="ARBA00073476"/>
    </source>
</evidence>
<dbReference type="PANTHER" id="PTHR15286">
    <property type="entry name" value="RAS-ASSOCIATING DOMAIN CONTAINING PROTEIN"/>
    <property type="match status" value="1"/>
</dbReference>
<dbReference type="GO" id="GO:0007165">
    <property type="term" value="P:signal transduction"/>
    <property type="evidence" value="ECO:0007669"/>
    <property type="project" value="InterPro"/>
</dbReference>
<comment type="subcellular location">
    <subcellularLocation>
        <location evidence="1">Endosome</location>
    </subcellularLocation>
</comment>
<comment type="function">
    <text evidence="4">May play a role in regulating vesicuar trafficking in cells.</text>
</comment>
<dbReference type="InterPro" id="IPR000159">
    <property type="entry name" value="RA_dom"/>
</dbReference>
<dbReference type="GO" id="GO:0055037">
    <property type="term" value="C:recycling endosome"/>
    <property type="evidence" value="ECO:0007669"/>
    <property type="project" value="TreeGrafter"/>
</dbReference>
<feature type="domain" description="Ras-associating" evidence="10">
    <location>
        <begin position="205"/>
        <end position="299"/>
    </location>
</feature>
<accession>A0A836D552</accession>
<evidence type="ECO:0000256" key="4">
    <source>
        <dbReference type="ARBA" id="ARBA00053167"/>
    </source>
</evidence>
<protein>
    <recommendedName>
        <fullName evidence="6">Ras association domain-containing protein 9</fullName>
    </recommendedName>
    <alternativeName>
        <fullName evidence="7">PAM COOH-terminal interactor protein 1</fullName>
    </alternativeName>
    <alternativeName>
        <fullName evidence="8">Peptidylglycine alpha-amidating monooxygenase COOH-terminal interactor</fullName>
    </alternativeName>
</protein>
<reference evidence="11 12" key="1">
    <citation type="submission" date="2020-12" db="EMBL/GenBank/DDBJ databases">
        <title>De novo assembly of Tibetan sheep genome.</title>
        <authorList>
            <person name="Li X."/>
        </authorList>
    </citation>
    <scope>NUCLEOTIDE SEQUENCE [LARGE SCALE GENOMIC DNA]</scope>
    <source>
        <tissue evidence="11">Heart</tissue>
    </source>
</reference>
<evidence type="ECO:0000313" key="12">
    <source>
        <dbReference type="Proteomes" id="UP000664991"/>
    </source>
</evidence>
<proteinExistence type="predicted"/>
<organism evidence="11 12">
    <name type="scientific">Ovis aries</name>
    <name type="common">Sheep</name>
    <dbReference type="NCBI Taxonomy" id="9940"/>
    <lineage>
        <taxon>Eukaryota</taxon>
        <taxon>Metazoa</taxon>
        <taxon>Chordata</taxon>
        <taxon>Craniata</taxon>
        <taxon>Vertebrata</taxon>
        <taxon>Euteleostomi</taxon>
        <taxon>Mammalia</taxon>
        <taxon>Eutheria</taxon>
        <taxon>Laurasiatheria</taxon>
        <taxon>Artiodactyla</taxon>
        <taxon>Ruminantia</taxon>
        <taxon>Pecora</taxon>
        <taxon>Bovidae</taxon>
        <taxon>Caprinae</taxon>
        <taxon>Ovis</taxon>
    </lineage>
</organism>
<evidence type="ECO:0000256" key="1">
    <source>
        <dbReference type="ARBA" id="ARBA00004177"/>
    </source>
</evidence>
<dbReference type="AlphaFoldDB" id="A0A836D552"/>
<gene>
    <name evidence="11" type="ORF">JEQ12_014264</name>
</gene>
<evidence type="ECO:0000313" key="11">
    <source>
        <dbReference type="EMBL" id="KAG5211835.1"/>
    </source>
</evidence>
<dbReference type="CDD" id="cd16133">
    <property type="entry name" value="RA_RASSF9"/>
    <property type="match status" value="1"/>
</dbReference>
<dbReference type="InterPro" id="IPR033633">
    <property type="entry name" value="RASSF9_RA"/>
</dbReference>
<comment type="caution">
    <text evidence="11">The sequence shown here is derived from an EMBL/GenBank/DDBJ whole genome shotgun (WGS) entry which is preliminary data.</text>
</comment>
<feature type="compositionally biased region" description="Polar residues" evidence="9">
    <location>
        <begin position="588"/>
        <end position="606"/>
    </location>
</feature>
<dbReference type="Proteomes" id="UP000664991">
    <property type="component" value="Unassembled WGS sequence"/>
</dbReference>
<dbReference type="InterPro" id="IPR029071">
    <property type="entry name" value="Ubiquitin-like_domsf"/>
</dbReference>
<feature type="region of interest" description="Disordered" evidence="9">
    <location>
        <begin position="143"/>
        <end position="182"/>
    </location>
</feature>
<dbReference type="PANTHER" id="PTHR15286:SF10">
    <property type="entry name" value="RAS ASSOCIATION DOMAIN-CONTAINING PROTEIN 9"/>
    <property type="match status" value="1"/>
</dbReference>
<keyword evidence="3" id="KW-0175">Coiled coil</keyword>
<dbReference type="PROSITE" id="PS50200">
    <property type="entry name" value="RA"/>
    <property type="match status" value="1"/>
</dbReference>
<dbReference type="GO" id="GO:0005829">
    <property type="term" value="C:cytosol"/>
    <property type="evidence" value="ECO:0007669"/>
    <property type="project" value="UniProtKB-ARBA"/>
</dbReference>
<dbReference type="SMART" id="SM00314">
    <property type="entry name" value="RA"/>
    <property type="match status" value="1"/>
</dbReference>
<evidence type="ECO:0000259" key="10">
    <source>
        <dbReference type="PROSITE" id="PS50200"/>
    </source>
</evidence>
<dbReference type="EMBL" id="JAEMGP010000003">
    <property type="protein sequence ID" value="KAG5211835.1"/>
    <property type="molecule type" value="Genomic_DNA"/>
</dbReference>